<keyword evidence="4" id="KW-0133">Cell shape</keyword>
<evidence type="ECO:0000256" key="4">
    <source>
        <dbReference type="ARBA" id="ARBA00022960"/>
    </source>
</evidence>
<feature type="non-terminal residue" evidence="8">
    <location>
        <position position="69"/>
    </location>
</feature>
<dbReference type="GO" id="GO:0005886">
    <property type="term" value="C:plasma membrane"/>
    <property type="evidence" value="ECO:0007669"/>
    <property type="project" value="UniProtKB-SubCell"/>
</dbReference>
<dbReference type="NCBIfam" id="TIGR03426">
    <property type="entry name" value="shape_MreD"/>
    <property type="match status" value="1"/>
</dbReference>
<gene>
    <name evidence="8" type="ORF">LCGC14_0999350</name>
</gene>
<evidence type="ECO:0000256" key="1">
    <source>
        <dbReference type="ARBA" id="ARBA00004651"/>
    </source>
</evidence>
<sequence length="69" mass="7600">MATTRSSQGGSIIVLTVIVAMLLMLIPFPDNLRLARPEWVLMTVIYWALALPQRVGVGYAWVVGLIMDA</sequence>
<dbReference type="InterPro" id="IPR007227">
    <property type="entry name" value="Cell_shape_determining_MreD"/>
</dbReference>
<dbReference type="EMBL" id="LAZR01003849">
    <property type="protein sequence ID" value="KKN14133.1"/>
    <property type="molecule type" value="Genomic_DNA"/>
</dbReference>
<evidence type="ECO:0000256" key="6">
    <source>
        <dbReference type="ARBA" id="ARBA00023136"/>
    </source>
</evidence>
<evidence type="ECO:0000256" key="7">
    <source>
        <dbReference type="SAM" id="Phobius"/>
    </source>
</evidence>
<keyword evidence="2" id="KW-1003">Cell membrane</keyword>
<keyword evidence="3 7" id="KW-0812">Transmembrane</keyword>
<feature type="transmembrane region" description="Helical" evidence="7">
    <location>
        <begin position="12"/>
        <end position="29"/>
    </location>
</feature>
<protein>
    <recommendedName>
        <fullName evidence="9">Rod shape-determining protein MreD</fullName>
    </recommendedName>
</protein>
<reference evidence="8" key="1">
    <citation type="journal article" date="2015" name="Nature">
        <title>Complex archaea that bridge the gap between prokaryotes and eukaryotes.</title>
        <authorList>
            <person name="Spang A."/>
            <person name="Saw J.H."/>
            <person name="Jorgensen S.L."/>
            <person name="Zaremba-Niedzwiedzka K."/>
            <person name="Martijn J."/>
            <person name="Lind A.E."/>
            <person name="van Eijk R."/>
            <person name="Schleper C."/>
            <person name="Guy L."/>
            <person name="Ettema T.J."/>
        </authorList>
    </citation>
    <scope>NUCLEOTIDE SEQUENCE</scope>
</reference>
<evidence type="ECO:0000256" key="3">
    <source>
        <dbReference type="ARBA" id="ARBA00022692"/>
    </source>
</evidence>
<evidence type="ECO:0000313" key="8">
    <source>
        <dbReference type="EMBL" id="KKN14133.1"/>
    </source>
</evidence>
<name>A0A0F9R9P8_9ZZZZ</name>
<dbReference type="PANTHER" id="PTHR37484">
    <property type="entry name" value="ROD SHAPE-DETERMINING PROTEIN MRED"/>
    <property type="match status" value="1"/>
</dbReference>
<evidence type="ECO:0000256" key="5">
    <source>
        <dbReference type="ARBA" id="ARBA00022989"/>
    </source>
</evidence>
<dbReference type="Pfam" id="PF04093">
    <property type="entry name" value="MreD"/>
    <property type="match status" value="1"/>
</dbReference>
<feature type="transmembrane region" description="Helical" evidence="7">
    <location>
        <begin position="44"/>
        <end position="67"/>
    </location>
</feature>
<keyword evidence="6 7" id="KW-0472">Membrane</keyword>
<dbReference type="AlphaFoldDB" id="A0A0F9R9P8"/>
<dbReference type="InterPro" id="IPR026034">
    <property type="entry name" value="MreD_proteobac"/>
</dbReference>
<proteinExistence type="predicted"/>
<evidence type="ECO:0008006" key="9">
    <source>
        <dbReference type="Google" id="ProtNLM"/>
    </source>
</evidence>
<comment type="subcellular location">
    <subcellularLocation>
        <location evidence="1">Cell membrane</location>
        <topology evidence="1">Multi-pass membrane protein</topology>
    </subcellularLocation>
</comment>
<evidence type="ECO:0000256" key="2">
    <source>
        <dbReference type="ARBA" id="ARBA00022475"/>
    </source>
</evidence>
<dbReference type="GO" id="GO:0008360">
    <property type="term" value="P:regulation of cell shape"/>
    <property type="evidence" value="ECO:0007669"/>
    <property type="project" value="UniProtKB-KW"/>
</dbReference>
<keyword evidence="5 7" id="KW-1133">Transmembrane helix</keyword>
<comment type="caution">
    <text evidence="8">The sequence shown here is derived from an EMBL/GenBank/DDBJ whole genome shotgun (WGS) entry which is preliminary data.</text>
</comment>
<organism evidence="8">
    <name type="scientific">marine sediment metagenome</name>
    <dbReference type="NCBI Taxonomy" id="412755"/>
    <lineage>
        <taxon>unclassified sequences</taxon>
        <taxon>metagenomes</taxon>
        <taxon>ecological metagenomes</taxon>
    </lineage>
</organism>
<dbReference type="PANTHER" id="PTHR37484:SF1">
    <property type="entry name" value="ROD SHAPE-DETERMINING PROTEIN MRED"/>
    <property type="match status" value="1"/>
</dbReference>
<accession>A0A0F9R9P8</accession>